<organism evidence="2 3">
    <name type="scientific">Chordeiles acutipennis</name>
    <name type="common">Lesser nighthawk</name>
    <name type="synonym">Caprimulgus acutipennis</name>
    <dbReference type="NCBI Taxonomy" id="118183"/>
    <lineage>
        <taxon>Eukaryota</taxon>
        <taxon>Metazoa</taxon>
        <taxon>Chordata</taxon>
        <taxon>Craniata</taxon>
        <taxon>Vertebrata</taxon>
        <taxon>Euteleostomi</taxon>
        <taxon>Archelosauria</taxon>
        <taxon>Archosauria</taxon>
        <taxon>Dinosauria</taxon>
        <taxon>Saurischia</taxon>
        <taxon>Theropoda</taxon>
        <taxon>Coelurosauria</taxon>
        <taxon>Aves</taxon>
        <taxon>Neognathae</taxon>
        <taxon>Neoaves</taxon>
        <taxon>Strisores</taxon>
        <taxon>Caprimulgiformes</taxon>
        <taxon>Caprimulgidae</taxon>
        <taxon>Chordeilinae</taxon>
        <taxon>Chordeiles</taxon>
    </lineage>
</organism>
<dbReference type="Pfam" id="PF17825">
    <property type="entry name" value="DUF5587"/>
    <property type="match status" value="1"/>
</dbReference>
<dbReference type="PANTHER" id="PTHR35668:SF1">
    <property type="entry name" value="PROTEIN SHORTAGE IN CHIASMATA 1 ORTHOLOG"/>
    <property type="match status" value="1"/>
</dbReference>
<feature type="region of interest" description="Disordered" evidence="1">
    <location>
        <begin position="420"/>
        <end position="439"/>
    </location>
</feature>
<name>A0A7L0UBR0_CHOAC</name>
<keyword evidence="3" id="KW-1185">Reference proteome</keyword>
<reference evidence="2 3" key="1">
    <citation type="submission" date="2019-09" db="EMBL/GenBank/DDBJ databases">
        <title>Bird 10,000 Genomes (B10K) Project - Family phase.</title>
        <authorList>
            <person name="Zhang G."/>
        </authorList>
    </citation>
    <scope>NUCLEOTIDE SEQUENCE [LARGE SCALE GENOMIC DNA]</scope>
    <source>
        <strain evidence="2">B10K-DU-008-62</strain>
        <tissue evidence="2">Mixed tissue sample</tissue>
    </source>
</reference>
<dbReference type="AlphaFoldDB" id="A0A7L0UBR0"/>
<dbReference type="GO" id="GO:0000794">
    <property type="term" value="C:condensed nuclear chromosome"/>
    <property type="evidence" value="ECO:0007669"/>
    <property type="project" value="InterPro"/>
</dbReference>
<gene>
    <name evidence="2" type="primary">Shoc1</name>
    <name evidence="2" type="ORF">CHOACU_R14261</name>
</gene>
<comment type="caution">
    <text evidence="2">The sequence shown here is derived from an EMBL/GenBank/DDBJ whole genome shotgun (WGS) entry which is preliminary data.</text>
</comment>
<evidence type="ECO:0000256" key="1">
    <source>
        <dbReference type="SAM" id="MobiDB-lite"/>
    </source>
</evidence>
<accession>A0A7L0UBR0</accession>
<dbReference type="EMBL" id="VXAQ01000957">
    <property type="protein sequence ID" value="NXL64445.1"/>
    <property type="molecule type" value="Genomic_DNA"/>
</dbReference>
<sequence>FSSDLYLEEELVFTDNLEDFHKKLPTLSVLLSRLQFFVVKDPLLDSEGQSLMEENIFRECLTFQNEMEMQESKKELQGIKENFCTISLKDEEVASCCFLLIIILYFLLSVEFCKPSNGRSDSVKIPSYLELKELLNLAQETMADEDTCKEVIKEDLKAEIAYKPEISKYCPIPQVCSSNSRSMLEFCESDKMEVPLTPPCRQQRPWVNLLCTGLQEEPIPLSGNSILITEPSREYLESLVWHSEKYQDNINSLLLVEHQTVQHACQRHSLTELKEMLPVEVEAPMLSSLEEGWWLHLGLNPVSMETLEQLNMDVYSNAHSLLPTEVETFVQFTSCQLESKYFLELLSAERHQSEKVINLSMSAQTQRQYFAPHMGAASSANIHVTNKSVEELTGGSIKKKKMEEAIYFLNQEKKTYKSSESVSCKDVSSKQDNSSSNQEPASFALATKWDSDDSDLSNFIMLRSKHTLIPKAEKSDVGSPEKVLQPEEQHVYVQKEDSSVCETVRTEEKEQENEDNVTVDIQASESQCQAYCLLEEAAAPVLKDLTHLGILASVNWSFDSIKFDHTRFFLKQQEKVICDHFKEGQIGEKEITLFRHAALVHLLVTVRDLLLTCSLDTALGYLSKAKDIYKNILESCLNNIWRRLKIVQYSSQKKHETNPKITELQRQMSNWMQSYGKEHSVKILIITRMDSEREKAALVHTLSRVEGLKAMDLNSEKKGTFLDCKDIISNRYSCVIVHNQQIGADFPWTLFSLVMEYDYSENSCWKNLCKNLNVTYMTFKTILPETILVGDHAGSFLLEVQVPYVFLTTEGLLNMPDILQLLESKYGITFVERSSSYSLRLLGSTDRYVVLTIDECTAVFLQSMEELNYEESCDNVTSKLMALSLQYTCCWIVFYSRERLSLEYSLKRDTLLNLVSIYGTLIELTQKSEDFEVKVLLMPGIEEAALVIRQIADNILLASNISPHEWLDKSWLSVLPSETEKRLLTFPCINPLVAQFMLKKGSSLNRLFLASFDQLQELLPQVPKKVLKHFSVITSSYSLNTAAPLETAVKGASPPENQNNFSTT</sequence>
<proteinExistence type="predicted"/>
<dbReference type="OrthoDB" id="9909657at2759"/>
<feature type="non-terminal residue" evidence="2">
    <location>
        <position position="1064"/>
    </location>
</feature>
<dbReference type="GO" id="GO:0003697">
    <property type="term" value="F:single-stranded DNA binding"/>
    <property type="evidence" value="ECO:0007669"/>
    <property type="project" value="TreeGrafter"/>
</dbReference>
<dbReference type="InterPro" id="IPR039991">
    <property type="entry name" value="SHOC1"/>
</dbReference>
<protein>
    <submittedName>
        <fullName evidence="2">SHOC1 protein</fullName>
    </submittedName>
</protein>
<dbReference type="GO" id="GO:0000712">
    <property type="term" value="P:resolution of meiotic recombination intermediates"/>
    <property type="evidence" value="ECO:0007669"/>
    <property type="project" value="InterPro"/>
</dbReference>
<feature type="non-terminal residue" evidence="2">
    <location>
        <position position="1"/>
    </location>
</feature>
<dbReference type="PANTHER" id="PTHR35668">
    <property type="entry name" value="PROTEIN SHORTAGE IN CHIASMATA 1 ORTHOLOG"/>
    <property type="match status" value="1"/>
</dbReference>
<evidence type="ECO:0000313" key="2">
    <source>
        <dbReference type="EMBL" id="NXL64445.1"/>
    </source>
</evidence>
<dbReference type="GO" id="GO:0016887">
    <property type="term" value="F:ATP hydrolysis activity"/>
    <property type="evidence" value="ECO:0007669"/>
    <property type="project" value="InterPro"/>
</dbReference>
<evidence type="ECO:0000313" key="3">
    <source>
        <dbReference type="Proteomes" id="UP000568556"/>
    </source>
</evidence>
<dbReference type="Proteomes" id="UP000568556">
    <property type="component" value="Unassembled WGS sequence"/>
</dbReference>